<dbReference type="Gene3D" id="3.30.300.30">
    <property type="match status" value="1"/>
</dbReference>
<dbReference type="PANTHER" id="PTHR22754:SF32">
    <property type="entry name" value="DISCO-INTERACTING PROTEIN 2"/>
    <property type="match status" value="1"/>
</dbReference>
<name>A0A4R3L9K4_9BACL</name>
<dbReference type="RefSeq" id="WP_131923771.1">
    <property type="nucleotide sequence ID" value="NZ_SMAG01000002.1"/>
</dbReference>
<dbReference type="SUPFAM" id="SSF56801">
    <property type="entry name" value="Acetyl-CoA synthetase-like"/>
    <property type="match status" value="1"/>
</dbReference>
<protein>
    <submittedName>
        <fullName evidence="3">Acyl-CoA synthetase (AMP-forming)/AMP-acid ligase II</fullName>
    </submittedName>
</protein>
<dbReference type="Proteomes" id="UP000294937">
    <property type="component" value="Unassembled WGS sequence"/>
</dbReference>
<evidence type="ECO:0000256" key="1">
    <source>
        <dbReference type="ARBA" id="ARBA00006432"/>
    </source>
</evidence>
<evidence type="ECO:0000313" key="4">
    <source>
        <dbReference type="Proteomes" id="UP000294937"/>
    </source>
</evidence>
<dbReference type="InterPro" id="IPR000873">
    <property type="entry name" value="AMP-dep_synth/lig_dom"/>
</dbReference>
<gene>
    <name evidence="3" type="ORF">EDD58_102381</name>
</gene>
<comment type="similarity">
    <text evidence="1">Belongs to the ATP-dependent AMP-binding enzyme family.</text>
</comment>
<keyword evidence="3" id="KW-0436">Ligase</keyword>
<dbReference type="GO" id="GO:0070566">
    <property type="term" value="F:adenylyltransferase activity"/>
    <property type="evidence" value="ECO:0007669"/>
    <property type="project" value="TreeGrafter"/>
</dbReference>
<accession>A0A4R3L9K4</accession>
<dbReference type="OrthoDB" id="9765680at2"/>
<organism evidence="3 4">
    <name type="scientific">Hazenella coriacea</name>
    <dbReference type="NCBI Taxonomy" id="1179467"/>
    <lineage>
        <taxon>Bacteria</taxon>
        <taxon>Bacillati</taxon>
        <taxon>Bacillota</taxon>
        <taxon>Bacilli</taxon>
        <taxon>Bacillales</taxon>
        <taxon>Thermoactinomycetaceae</taxon>
        <taxon>Hazenella</taxon>
    </lineage>
</organism>
<evidence type="ECO:0000313" key="3">
    <source>
        <dbReference type="EMBL" id="TCS95800.1"/>
    </source>
</evidence>
<dbReference type="EMBL" id="SMAG01000002">
    <property type="protein sequence ID" value="TCS95800.1"/>
    <property type="molecule type" value="Genomic_DNA"/>
</dbReference>
<dbReference type="PANTHER" id="PTHR22754">
    <property type="entry name" value="DISCO-INTERACTING PROTEIN 2 DIP2 -RELATED"/>
    <property type="match status" value="1"/>
</dbReference>
<reference evidence="3 4" key="1">
    <citation type="submission" date="2019-03" db="EMBL/GenBank/DDBJ databases">
        <title>Genomic Encyclopedia of Type Strains, Phase IV (KMG-IV): sequencing the most valuable type-strain genomes for metagenomic binning, comparative biology and taxonomic classification.</title>
        <authorList>
            <person name="Goeker M."/>
        </authorList>
    </citation>
    <scope>NUCLEOTIDE SEQUENCE [LARGE SCALE GENOMIC DNA]</scope>
    <source>
        <strain evidence="3 4">DSM 45707</strain>
    </source>
</reference>
<dbReference type="GO" id="GO:0006633">
    <property type="term" value="P:fatty acid biosynthetic process"/>
    <property type="evidence" value="ECO:0007669"/>
    <property type="project" value="TreeGrafter"/>
</dbReference>
<sequence>MIQFKSRTLIDVMLQYMEHGDTPWGHGFFNPRTQTFDPLSNQQLTGLSFAFGHLLVENGVKPKELCLIVCATPLTQLLAFYASLSIGAIPLLMPNPKALSGDDDLQQRIQRWKNNLFSEKTSIIVDSQSRLWLSDLETELPVIQLPEQPLEMDVMRQPALEMYPHVDEIAYLQMTSASTGTGKAVAITHRNIISNVTSIHVNSNAGEEERICSWLPLNHDMGLVGAELFSYYHHYPVLLMSPYDFLRRPHRWLEAISQYRCTLSPSPNFGYDYCYRMIPDERVKDLDLSSWNIAYNGAEPIRAETIHNFYQKFHPIGLEKETIIPVYGLAEATLAVTFSEPYTLPRFVIVNKSSLDFGRKAELVAEGIYDLEKEPPWIDLKLQTLAFSVGKPLPGVTVFIQHEEGEREQQDLICGEIVVQGDSIAYGTLTPETKEAKVFDQEVQTGDFGFMYQGNLYVVERIKNMIIRHGENYFANLLEKEIAEELGITEERIAVFESDLYNSESDLIALIEKDPVEIGHELLHLKEKELPITRYVFTKKRAIPRTSSGKKRHFLCRRLWQLNQLPVIQIYDVSRWKYDRKKV</sequence>
<dbReference type="AlphaFoldDB" id="A0A4R3L9K4"/>
<dbReference type="InterPro" id="IPR045851">
    <property type="entry name" value="AMP-bd_C_sf"/>
</dbReference>
<dbReference type="Pfam" id="PF00501">
    <property type="entry name" value="AMP-binding"/>
    <property type="match status" value="1"/>
</dbReference>
<evidence type="ECO:0000259" key="2">
    <source>
        <dbReference type="Pfam" id="PF00501"/>
    </source>
</evidence>
<keyword evidence="4" id="KW-1185">Reference proteome</keyword>
<dbReference type="Gene3D" id="3.40.50.12780">
    <property type="entry name" value="N-terminal domain of ligase-like"/>
    <property type="match status" value="1"/>
</dbReference>
<comment type="caution">
    <text evidence="3">The sequence shown here is derived from an EMBL/GenBank/DDBJ whole genome shotgun (WGS) entry which is preliminary data.</text>
</comment>
<dbReference type="GO" id="GO:0005886">
    <property type="term" value="C:plasma membrane"/>
    <property type="evidence" value="ECO:0007669"/>
    <property type="project" value="TreeGrafter"/>
</dbReference>
<proteinExistence type="inferred from homology"/>
<feature type="domain" description="AMP-dependent synthetase/ligase" evidence="2">
    <location>
        <begin position="42"/>
        <end position="427"/>
    </location>
</feature>
<dbReference type="GO" id="GO:0016874">
    <property type="term" value="F:ligase activity"/>
    <property type="evidence" value="ECO:0007669"/>
    <property type="project" value="UniProtKB-KW"/>
</dbReference>
<dbReference type="InterPro" id="IPR042099">
    <property type="entry name" value="ANL_N_sf"/>
</dbReference>